<name>A0ABR4YMI3_9MYCO</name>
<dbReference type="Proteomes" id="UP000031004">
    <property type="component" value="Unassembled WGS sequence"/>
</dbReference>
<dbReference type="EMBL" id="JTLZ01000012">
    <property type="protein sequence ID" value="KHO19966.1"/>
    <property type="molecule type" value="Genomic_DNA"/>
</dbReference>
<dbReference type="Pfam" id="PF06722">
    <property type="entry name" value="EryCIII-like_C"/>
    <property type="match status" value="1"/>
</dbReference>
<dbReference type="CDD" id="cd03784">
    <property type="entry name" value="GT1_Gtf-like"/>
    <property type="match status" value="1"/>
</dbReference>
<keyword evidence="3" id="KW-1185">Reference proteome</keyword>
<dbReference type="RefSeq" id="WP_039326039.1">
    <property type="nucleotide sequence ID" value="NZ_JACKSA010000273.1"/>
</dbReference>
<dbReference type="SUPFAM" id="SSF53756">
    <property type="entry name" value="UDP-Glycosyltransferase/glycogen phosphorylase"/>
    <property type="match status" value="1"/>
</dbReference>
<evidence type="ECO:0000313" key="2">
    <source>
        <dbReference type="EMBL" id="KHO19966.1"/>
    </source>
</evidence>
<dbReference type="InterPro" id="IPR002213">
    <property type="entry name" value="UDP_glucos_trans"/>
</dbReference>
<protein>
    <recommendedName>
        <fullName evidence="1">Erythromycin biosynthesis protein CIII-like C-terminal domain-containing protein</fullName>
    </recommendedName>
</protein>
<organism evidence="2 3">
    <name type="scientific">Mycolicibacterium setense</name>
    <dbReference type="NCBI Taxonomy" id="431269"/>
    <lineage>
        <taxon>Bacteria</taxon>
        <taxon>Bacillati</taxon>
        <taxon>Actinomycetota</taxon>
        <taxon>Actinomycetes</taxon>
        <taxon>Mycobacteriales</taxon>
        <taxon>Mycobacteriaceae</taxon>
        <taxon>Mycolicibacterium</taxon>
    </lineage>
</organism>
<comment type="caution">
    <text evidence="2">The sequence shown here is derived from an EMBL/GenBank/DDBJ whole genome shotgun (WGS) entry which is preliminary data.</text>
</comment>
<dbReference type="PANTHER" id="PTHR48050">
    <property type="entry name" value="STEROL 3-BETA-GLUCOSYLTRANSFERASE"/>
    <property type="match status" value="1"/>
</dbReference>
<dbReference type="Gene3D" id="3.40.50.2000">
    <property type="entry name" value="Glycogen Phosphorylase B"/>
    <property type="match status" value="2"/>
</dbReference>
<gene>
    <name evidence="2" type="ORF">QQ44_25425</name>
</gene>
<dbReference type="PANTHER" id="PTHR48050:SF13">
    <property type="entry name" value="STEROL 3-BETA-GLUCOSYLTRANSFERASE UGT80A2"/>
    <property type="match status" value="1"/>
</dbReference>
<evidence type="ECO:0000313" key="3">
    <source>
        <dbReference type="Proteomes" id="UP000031004"/>
    </source>
</evidence>
<dbReference type="InterPro" id="IPR050426">
    <property type="entry name" value="Glycosyltransferase_28"/>
</dbReference>
<dbReference type="InterPro" id="IPR010610">
    <property type="entry name" value="EryCIII-like_C"/>
</dbReference>
<evidence type="ECO:0000259" key="1">
    <source>
        <dbReference type="Pfam" id="PF06722"/>
    </source>
</evidence>
<feature type="domain" description="Erythromycin biosynthesis protein CIII-like C-terminal" evidence="1">
    <location>
        <begin position="215"/>
        <end position="344"/>
    </location>
</feature>
<proteinExistence type="predicted"/>
<accession>A0ABR4YMI3</accession>
<reference evidence="2 3" key="1">
    <citation type="submission" date="2014-11" db="EMBL/GenBank/DDBJ databases">
        <title>Mycobacterium setense Manresensis Genome.</title>
        <authorList>
            <person name="Rech G."/>
            <person name="Sumoy L."/>
        </authorList>
    </citation>
    <scope>NUCLEOTIDE SEQUENCE [LARGE SCALE GENOMIC DNA]</scope>
    <source>
        <strain evidence="2 3">Manresensis</strain>
    </source>
</reference>
<sequence>MNVLFVTMDGGGNVPPMVGVARAVADRGDRVRVIGHESLRREVERAGLAFWAYPTARPWDSCREQSPLRWVPMFNDANIGDDVRQLCERDRPDVAVVDCMLLPALRAVQDADIPNVVFSHTFRDYLNGSHRLGAGAAAWFYGHRVSRLWNSADLNIVATVRRLDPDSLRPQPRNVRWVGAVVGTREPDSPDARVRVLVSMSTNGFRGQRRTLARVIEALATLPVDAVVTTGGVMDPAMLPSAPNVDIKGYADHGELLPTCSLLVGHGGHATTFRALGHGIPTLIMPASGLSDQPLIGRSIAAAGAGLTLRRSASVEAIRRAIITLLVEPGWADAAAAIGAEIRATDAAGRAAQLITGLA</sequence>